<dbReference type="Proteomes" id="UP000192911">
    <property type="component" value="Unassembled WGS sequence"/>
</dbReference>
<dbReference type="AlphaFoldDB" id="A0A1X7CXT9"/>
<sequence>MARRVVAGVTIPDTPRARLRPRRPDDIRKRRHGHARTLEPECPARQPQWPVAWLEAAGQCVRRHAPGVCPTIRLKIRVKWAWSLKPYFWAISAVHRGSSLRSDCAAAMRTFNLH</sequence>
<organism evidence="2 3">
    <name type="scientific">Trinickia caryophylli</name>
    <name type="common">Paraburkholderia caryophylli</name>
    <dbReference type="NCBI Taxonomy" id="28094"/>
    <lineage>
        <taxon>Bacteria</taxon>
        <taxon>Pseudomonadati</taxon>
        <taxon>Pseudomonadota</taxon>
        <taxon>Betaproteobacteria</taxon>
        <taxon>Burkholderiales</taxon>
        <taxon>Burkholderiaceae</taxon>
        <taxon>Trinickia</taxon>
    </lineage>
</organism>
<protein>
    <submittedName>
        <fullName evidence="2">Uncharacterized protein</fullName>
    </submittedName>
</protein>
<name>A0A1X7CXT9_TRICW</name>
<evidence type="ECO:0000313" key="3">
    <source>
        <dbReference type="Proteomes" id="UP000192911"/>
    </source>
</evidence>
<gene>
    <name evidence="2" type="ORF">SAMN06295900_102125</name>
</gene>
<evidence type="ECO:0000313" key="2">
    <source>
        <dbReference type="EMBL" id="SMF05048.1"/>
    </source>
</evidence>
<feature type="region of interest" description="Disordered" evidence="1">
    <location>
        <begin position="1"/>
        <end position="38"/>
    </location>
</feature>
<proteinExistence type="predicted"/>
<dbReference type="EMBL" id="FXAH01000002">
    <property type="protein sequence ID" value="SMF05048.1"/>
    <property type="molecule type" value="Genomic_DNA"/>
</dbReference>
<evidence type="ECO:0000256" key="1">
    <source>
        <dbReference type="SAM" id="MobiDB-lite"/>
    </source>
</evidence>
<reference evidence="3" key="1">
    <citation type="submission" date="2017-04" db="EMBL/GenBank/DDBJ databases">
        <authorList>
            <person name="Varghese N."/>
            <person name="Submissions S."/>
        </authorList>
    </citation>
    <scope>NUCLEOTIDE SEQUENCE [LARGE SCALE GENOMIC DNA]</scope>
    <source>
        <strain evidence="3">Ballard 720</strain>
    </source>
</reference>
<keyword evidence="3" id="KW-1185">Reference proteome</keyword>
<accession>A0A1X7CXT9</accession>